<keyword evidence="10" id="KW-1185">Reference proteome</keyword>
<proteinExistence type="inferred from homology"/>
<keyword evidence="7" id="KW-0539">Nucleus</keyword>
<dbReference type="Pfam" id="PF13532">
    <property type="entry name" value="2OG-FeII_Oxy_2"/>
    <property type="match status" value="1"/>
</dbReference>
<dbReference type="GO" id="GO:0051213">
    <property type="term" value="F:dioxygenase activity"/>
    <property type="evidence" value="ECO:0007669"/>
    <property type="project" value="UniProtKB-KW"/>
</dbReference>
<accession>A0A6A4HEU1</accession>
<dbReference type="AlphaFoldDB" id="A0A6A4HEU1"/>
<evidence type="ECO:0000256" key="5">
    <source>
        <dbReference type="ARBA" id="ARBA00023002"/>
    </source>
</evidence>
<gene>
    <name evidence="9" type="ORF">BT96DRAFT_996937</name>
</gene>
<dbReference type="EMBL" id="ML769517">
    <property type="protein sequence ID" value="KAE9396218.1"/>
    <property type="molecule type" value="Genomic_DNA"/>
</dbReference>
<evidence type="ECO:0000313" key="9">
    <source>
        <dbReference type="EMBL" id="KAE9396218.1"/>
    </source>
</evidence>
<evidence type="ECO:0000259" key="8">
    <source>
        <dbReference type="PROSITE" id="PS51471"/>
    </source>
</evidence>
<protein>
    <recommendedName>
        <fullName evidence="8">Fe2OG dioxygenase domain-containing protein</fullName>
    </recommendedName>
</protein>
<dbReference type="Gene3D" id="2.60.120.590">
    <property type="entry name" value="Alpha-ketoglutarate-dependent dioxygenase AlkB-like"/>
    <property type="match status" value="1"/>
</dbReference>
<keyword evidence="3" id="KW-0479">Metal-binding</keyword>
<dbReference type="Proteomes" id="UP000799118">
    <property type="component" value="Unassembled WGS sequence"/>
</dbReference>
<dbReference type="GO" id="GO:0005634">
    <property type="term" value="C:nucleus"/>
    <property type="evidence" value="ECO:0007669"/>
    <property type="project" value="UniProtKB-SubCell"/>
</dbReference>
<feature type="domain" description="Fe2OG dioxygenase" evidence="8">
    <location>
        <begin position="64"/>
        <end position="176"/>
    </location>
</feature>
<dbReference type="PROSITE" id="PS51471">
    <property type="entry name" value="FE2OG_OXY"/>
    <property type="match status" value="1"/>
</dbReference>
<evidence type="ECO:0000256" key="1">
    <source>
        <dbReference type="ARBA" id="ARBA00004123"/>
    </source>
</evidence>
<reference evidence="9" key="1">
    <citation type="journal article" date="2019" name="Environ. Microbiol.">
        <title>Fungal ecological strategies reflected in gene transcription - a case study of two litter decomposers.</title>
        <authorList>
            <person name="Barbi F."/>
            <person name="Kohler A."/>
            <person name="Barry K."/>
            <person name="Baskaran P."/>
            <person name="Daum C."/>
            <person name="Fauchery L."/>
            <person name="Ihrmark K."/>
            <person name="Kuo A."/>
            <person name="LaButti K."/>
            <person name="Lipzen A."/>
            <person name="Morin E."/>
            <person name="Grigoriev I.V."/>
            <person name="Henrissat B."/>
            <person name="Lindahl B."/>
            <person name="Martin F."/>
        </authorList>
    </citation>
    <scope>NUCLEOTIDE SEQUENCE</scope>
    <source>
        <strain evidence="9">JB14</strain>
    </source>
</reference>
<dbReference type="SUPFAM" id="SSF51197">
    <property type="entry name" value="Clavaminate synthase-like"/>
    <property type="match status" value="1"/>
</dbReference>
<dbReference type="PANTHER" id="PTHR46030:SF1">
    <property type="entry name" value="ALPHA-KETOGLUTARATE-DEPENDENT DIOXYGENASE ALKB HOMOLOG 6"/>
    <property type="match status" value="1"/>
</dbReference>
<dbReference type="OrthoDB" id="412814at2759"/>
<comment type="similarity">
    <text evidence="2">Belongs to the alkB family.</text>
</comment>
<evidence type="ECO:0000256" key="2">
    <source>
        <dbReference type="ARBA" id="ARBA00007879"/>
    </source>
</evidence>
<organism evidence="9 10">
    <name type="scientific">Gymnopus androsaceus JB14</name>
    <dbReference type="NCBI Taxonomy" id="1447944"/>
    <lineage>
        <taxon>Eukaryota</taxon>
        <taxon>Fungi</taxon>
        <taxon>Dikarya</taxon>
        <taxon>Basidiomycota</taxon>
        <taxon>Agaricomycotina</taxon>
        <taxon>Agaricomycetes</taxon>
        <taxon>Agaricomycetidae</taxon>
        <taxon>Agaricales</taxon>
        <taxon>Marasmiineae</taxon>
        <taxon>Omphalotaceae</taxon>
        <taxon>Gymnopus</taxon>
    </lineage>
</organism>
<keyword evidence="6" id="KW-0408">Iron</keyword>
<dbReference type="PANTHER" id="PTHR46030">
    <property type="entry name" value="ALPHA-KETOGLUTARATE-DEPENDENT DIOXYGENASE ALKB HOMOLOG 6"/>
    <property type="match status" value="1"/>
</dbReference>
<evidence type="ECO:0000256" key="7">
    <source>
        <dbReference type="ARBA" id="ARBA00023242"/>
    </source>
</evidence>
<comment type="subcellular location">
    <subcellularLocation>
        <location evidence="1">Nucleus</location>
    </subcellularLocation>
</comment>
<dbReference type="InterPro" id="IPR037151">
    <property type="entry name" value="AlkB-like_sf"/>
</dbReference>
<dbReference type="GO" id="GO:0046872">
    <property type="term" value="F:metal ion binding"/>
    <property type="evidence" value="ECO:0007669"/>
    <property type="project" value="UniProtKB-KW"/>
</dbReference>
<evidence type="ECO:0000256" key="4">
    <source>
        <dbReference type="ARBA" id="ARBA00022964"/>
    </source>
</evidence>
<dbReference type="InterPro" id="IPR005123">
    <property type="entry name" value="Oxoglu/Fe-dep_dioxygenase_dom"/>
</dbReference>
<dbReference type="InterPro" id="IPR027450">
    <property type="entry name" value="AlkB-like"/>
</dbReference>
<evidence type="ECO:0000256" key="6">
    <source>
        <dbReference type="ARBA" id="ARBA00023004"/>
    </source>
</evidence>
<keyword evidence="4" id="KW-0223">Dioxygenase</keyword>
<name>A0A6A4HEU1_9AGAR</name>
<dbReference type="InterPro" id="IPR032862">
    <property type="entry name" value="ALKBH6"/>
</dbReference>
<keyword evidence="5" id="KW-0560">Oxidoreductase</keyword>
<evidence type="ECO:0000313" key="10">
    <source>
        <dbReference type="Proteomes" id="UP000799118"/>
    </source>
</evidence>
<evidence type="ECO:0000256" key="3">
    <source>
        <dbReference type="ARBA" id="ARBA00022723"/>
    </source>
</evidence>
<sequence length="213" mass="23642">MPAIDFQAQAVDKNGEVFYVPNFVTEDEENYLIRKTFPPFVETYPDIINRLKSTGVFHASAHGAPNHIILNEYLPGQGIMPHQDGPAYHPVVATISLGSHTVFHYYRYTTGTQGQVYVPEPDVGEARIVDPTPVLSVLLEPRSVIITSRSMYTSHLHGIREQKADHITAGTDETHPPKFTDLNVDVANWRLLAGKQATEAVINGGILERSIKV</sequence>